<dbReference type="InterPro" id="IPR049039">
    <property type="entry name" value="RMD1-3_a_helical_rpt"/>
</dbReference>
<accession>A0AA36CRV6</accession>
<name>A0AA36CRV6_9BILA</name>
<evidence type="ECO:0000256" key="5">
    <source>
        <dbReference type="ARBA" id="ARBA00022803"/>
    </source>
</evidence>
<dbReference type="PANTHER" id="PTHR16056:SF16">
    <property type="entry name" value="REGULATOR OF MICROTUBULE DYNAMICS PROTEIN 1"/>
    <property type="match status" value="1"/>
</dbReference>
<dbReference type="GO" id="GO:0005876">
    <property type="term" value="C:spindle microtubule"/>
    <property type="evidence" value="ECO:0007669"/>
    <property type="project" value="TreeGrafter"/>
</dbReference>
<dbReference type="PANTHER" id="PTHR16056">
    <property type="entry name" value="REGULATOR OF MICROTUBULE DYNAMICS PROTEIN"/>
    <property type="match status" value="1"/>
</dbReference>
<dbReference type="GO" id="GO:0097431">
    <property type="term" value="C:mitotic spindle pole"/>
    <property type="evidence" value="ECO:0007669"/>
    <property type="project" value="TreeGrafter"/>
</dbReference>
<gene>
    <name evidence="10" type="ORF">MSPICULIGERA_LOCUS12021</name>
</gene>
<protein>
    <recommendedName>
        <fullName evidence="7">Regulator of microtubule dynamics protein 1</fullName>
    </recommendedName>
    <alternativeName>
        <fullName evidence="8">Protein FAM82B</fullName>
    </alternativeName>
</protein>
<evidence type="ECO:0000256" key="6">
    <source>
        <dbReference type="ARBA" id="ARBA00023212"/>
    </source>
</evidence>
<evidence type="ECO:0000313" key="11">
    <source>
        <dbReference type="Proteomes" id="UP001177023"/>
    </source>
</evidence>
<evidence type="ECO:0000256" key="7">
    <source>
        <dbReference type="ARBA" id="ARBA00039966"/>
    </source>
</evidence>
<evidence type="ECO:0000256" key="8">
    <source>
        <dbReference type="ARBA" id="ARBA00041958"/>
    </source>
</evidence>
<dbReference type="Proteomes" id="UP001177023">
    <property type="component" value="Unassembled WGS sequence"/>
</dbReference>
<keyword evidence="5 9" id="KW-0802">TPR repeat</keyword>
<dbReference type="AlphaFoldDB" id="A0AA36CRV6"/>
<feature type="non-terminal residue" evidence="10">
    <location>
        <position position="1"/>
    </location>
</feature>
<dbReference type="SMART" id="SM00028">
    <property type="entry name" value="TPR"/>
    <property type="match status" value="3"/>
</dbReference>
<dbReference type="GO" id="GO:0008017">
    <property type="term" value="F:microtubule binding"/>
    <property type="evidence" value="ECO:0007669"/>
    <property type="project" value="TreeGrafter"/>
</dbReference>
<dbReference type="Pfam" id="PF21033">
    <property type="entry name" value="RMD1-3"/>
    <property type="match status" value="1"/>
</dbReference>
<sequence>MFRRAASTFGKVATGLAGAQLAATAAVALSDKELGKKPEWYQNAVHSLENSLKRLSKKGFIESESCLNEAQDALGRVSDIHNCEIQWRLARVYAEKAQLSKCPKEKIHLLHDAKTAAKRALAVEPARGSAGAHKWYAITVIRLAELEPKTTDLGDAIKHLEQAAQKDSSDPYILTLLGIQQYQRKDYKEALDNFKKAESIKQGFSANNKYYIGAALKALGKKEEAIKVLKEVLEAVPHGEFDGKSKFLAKGALAQLGLKPEEYEVGEF</sequence>
<dbReference type="Gene3D" id="1.25.40.10">
    <property type="entry name" value="Tetratricopeptide repeat domain"/>
    <property type="match status" value="1"/>
</dbReference>
<evidence type="ECO:0000256" key="3">
    <source>
        <dbReference type="ARBA" id="ARBA00022490"/>
    </source>
</evidence>
<evidence type="ECO:0000256" key="2">
    <source>
        <dbReference type="ARBA" id="ARBA00011375"/>
    </source>
</evidence>
<comment type="caution">
    <text evidence="10">The sequence shown here is derived from an EMBL/GenBank/DDBJ whole genome shotgun (WGS) entry which is preliminary data.</text>
</comment>
<dbReference type="SUPFAM" id="SSF48452">
    <property type="entry name" value="TPR-like"/>
    <property type="match status" value="1"/>
</dbReference>
<evidence type="ECO:0000313" key="10">
    <source>
        <dbReference type="EMBL" id="CAJ0573668.1"/>
    </source>
</evidence>
<feature type="repeat" description="TPR" evidence="9">
    <location>
        <begin position="206"/>
        <end position="239"/>
    </location>
</feature>
<keyword evidence="4" id="KW-0677">Repeat</keyword>
<comment type="subcellular location">
    <subcellularLocation>
        <location evidence="1">Cytoplasm</location>
        <location evidence="1">Cytoskeleton</location>
    </subcellularLocation>
</comment>
<proteinExistence type="predicted"/>
<evidence type="ECO:0000256" key="1">
    <source>
        <dbReference type="ARBA" id="ARBA00004245"/>
    </source>
</evidence>
<keyword evidence="3" id="KW-0963">Cytoplasm</keyword>
<evidence type="ECO:0000256" key="9">
    <source>
        <dbReference type="PROSITE-ProRule" id="PRU00339"/>
    </source>
</evidence>
<evidence type="ECO:0000256" key="4">
    <source>
        <dbReference type="ARBA" id="ARBA00022737"/>
    </source>
</evidence>
<organism evidence="10 11">
    <name type="scientific">Mesorhabditis spiculigera</name>
    <dbReference type="NCBI Taxonomy" id="96644"/>
    <lineage>
        <taxon>Eukaryota</taxon>
        <taxon>Metazoa</taxon>
        <taxon>Ecdysozoa</taxon>
        <taxon>Nematoda</taxon>
        <taxon>Chromadorea</taxon>
        <taxon>Rhabditida</taxon>
        <taxon>Rhabditina</taxon>
        <taxon>Rhabditomorpha</taxon>
        <taxon>Rhabditoidea</taxon>
        <taxon>Rhabditidae</taxon>
        <taxon>Mesorhabditinae</taxon>
        <taxon>Mesorhabditis</taxon>
    </lineage>
</organism>
<dbReference type="InterPro" id="IPR011990">
    <property type="entry name" value="TPR-like_helical_dom_sf"/>
</dbReference>
<dbReference type="EMBL" id="CATQJA010002621">
    <property type="protein sequence ID" value="CAJ0573668.1"/>
    <property type="molecule type" value="Genomic_DNA"/>
</dbReference>
<dbReference type="InterPro" id="IPR019734">
    <property type="entry name" value="TPR_rpt"/>
</dbReference>
<dbReference type="GO" id="GO:0005739">
    <property type="term" value="C:mitochondrion"/>
    <property type="evidence" value="ECO:0007669"/>
    <property type="project" value="TreeGrafter"/>
</dbReference>
<dbReference type="PROSITE" id="PS50005">
    <property type="entry name" value="TPR"/>
    <property type="match status" value="2"/>
</dbReference>
<comment type="subunit">
    <text evidence="2">Interacts with microtubules.</text>
</comment>
<reference evidence="10" key="1">
    <citation type="submission" date="2023-06" db="EMBL/GenBank/DDBJ databases">
        <authorList>
            <person name="Delattre M."/>
        </authorList>
    </citation>
    <scope>NUCLEOTIDE SEQUENCE</scope>
    <source>
        <strain evidence="10">AF72</strain>
    </source>
</reference>
<feature type="repeat" description="TPR" evidence="9">
    <location>
        <begin position="171"/>
        <end position="204"/>
    </location>
</feature>
<keyword evidence="6" id="KW-0206">Cytoskeleton</keyword>
<keyword evidence="11" id="KW-1185">Reference proteome</keyword>